<organism evidence="1 2">
    <name type="scientific">Tanacetum coccineum</name>
    <dbReference type="NCBI Taxonomy" id="301880"/>
    <lineage>
        <taxon>Eukaryota</taxon>
        <taxon>Viridiplantae</taxon>
        <taxon>Streptophyta</taxon>
        <taxon>Embryophyta</taxon>
        <taxon>Tracheophyta</taxon>
        <taxon>Spermatophyta</taxon>
        <taxon>Magnoliopsida</taxon>
        <taxon>eudicotyledons</taxon>
        <taxon>Gunneridae</taxon>
        <taxon>Pentapetalae</taxon>
        <taxon>asterids</taxon>
        <taxon>campanulids</taxon>
        <taxon>Asterales</taxon>
        <taxon>Asteraceae</taxon>
        <taxon>Asteroideae</taxon>
        <taxon>Anthemideae</taxon>
        <taxon>Anthemidinae</taxon>
        <taxon>Tanacetum</taxon>
    </lineage>
</organism>
<evidence type="ECO:0000313" key="1">
    <source>
        <dbReference type="EMBL" id="GJS85294.1"/>
    </source>
</evidence>
<dbReference type="EMBL" id="BQNB010011039">
    <property type="protein sequence ID" value="GJS85294.1"/>
    <property type="molecule type" value="Genomic_DNA"/>
</dbReference>
<dbReference type="Proteomes" id="UP001151760">
    <property type="component" value="Unassembled WGS sequence"/>
</dbReference>
<name>A0ABQ4Z5A6_9ASTR</name>
<dbReference type="CDD" id="cd09272">
    <property type="entry name" value="RNase_HI_RT_Ty1"/>
    <property type="match status" value="1"/>
</dbReference>
<gene>
    <name evidence="1" type="ORF">Tco_0751835</name>
</gene>
<accession>A0ABQ4Z5A6</accession>
<reference evidence="1" key="2">
    <citation type="submission" date="2022-01" db="EMBL/GenBank/DDBJ databases">
        <authorList>
            <person name="Yamashiro T."/>
            <person name="Shiraishi A."/>
            <person name="Satake H."/>
            <person name="Nakayama K."/>
        </authorList>
    </citation>
    <scope>NUCLEOTIDE SEQUENCE</scope>
</reference>
<protein>
    <submittedName>
        <fullName evidence="1">Uncharacterized protein</fullName>
    </submittedName>
</protein>
<sequence>MRSQLIDYGFTFNKIPLYCDNKSVIALCCNNVQHSRAKHIDVRYHFIKEQVENGIVKLYFVRTEYQLADIFTKPLPGERFNFLIEKLSMRSIIMNPVAAQQVALDNALVAFEKRLKIEKCSVRIKFSKPQRETMCQVTLDALKLFPCYLAFLITAEVPEIYMHQFWNTIKKIKDTDAYRFKLDKQKFRINTEVFCEIDRAGFTP</sequence>
<proteinExistence type="predicted"/>
<keyword evidence="2" id="KW-1185">Reference proteome</keyword>
<evidence type="ECO:0000313" key="2">
    <source>
        <dbReference type="Proteomes" id="UP001151760"/>
    </source>
</evidence>
<reference evidence="1" key="1">
    <citation type="journal article" date="2022" name="Int. J. Mol. Sci.">
        <title>Draft Genome of Tanacetum Coccineum: Genomic Comparison of Closely Related Tanacetum-Family Plants.</title>
        <authorList>
            <person name="Yamashiro T."/>
            <person name="Shiraishi A."/>
            <person name="Nakayama K."/>
            <person name="Satake H."/>
        </authorList>
    </citation>
    <scope>NUCLEOTIDE SEQUENCE</scope>
</reference>
<comment type="caution">
    <text evidence="1">The sequence shown here is derived from an EMBL/GenBank/DDBJ whole genome shotgun (WGS) entry which is preliminary data.</text>
</comment>